<dbReference type="Gene3D" id="2.70.98.70">
    <property type="match status" value="1"/>
</dbReference>
<dbReference type="GO" id="GO:0016829">
    <property type="term" value="F:lyase activity"/>
    <property type="evidence" value="ECO:0007669"/>
    <property type="project" value="InterPro"/>
</dbReference>
<dbReference type="AlphaFoldDB" id="A0A562R0E8"/>
<organism evidence="3 4">
    <name type="scientific">Pseudoduganella lurida</name>
    <dbReference type="NCBI Taxonomy" id="1036180"/>
    <lineage>
        <taxon>Bacteria</taxon>
        <taxon>Pseudomonadati</taxon>
        <taxon>Pseudomonadota</taxon>
        <taxon>Betaproteobacteria</taxon>
        <taxon>Burkholderiales</taxon>
        <taxon>Oxalobacteraceae</taxon>
        <taxon>Telluria group</taxon>
        <taxon>Pseudoduganella</taxon>
    </lineage>
</organism>
<name>A0A562R0E8_9BURK</name>
<dbReference type="Proteomes" id="UP000318431">
    <property type="component" value="Unassembled WGS sequence"/>
</dbReference>
<protein>
    <submittedName>
        <fullName evidence="3">Heparinase II/III-like protein</fullName>
    </submittedName>
</protein>
<evidence type="ECO:0000313" key="4">
    <source>
        <dbReference type="Proteomes" id="UP000318431"/>
    </source>
</evidence>
<evidence type="ECO:0000256" key="1">
    <source>
        <dbReference type="ARBA" id="ARBA00004196"/>
    </source>
</evidence>
<dbReference type="InterPro" id="IPR012480">
    <property type="entry name" value="Hepar_II_III_C"/>
</dbReference>
<sequence length="781" mass="87287">MGKHEYLRIEPRDCTTVRVANPYFIWAQLSDTDLNRGMTFTLDGPNGYHYEINAILPRVILPENLPEPGDYRWNVSYWTRGGQQLTSLIRSFRYVGNELPDIPTAAYVKARIDARLHPRIIPQVVDDPQGKVMKMSAVDAAIRASELKTSYANYLAYAEQQLGVPLTTLPEPDPTKNIMDQASVVIRPIEAFIMAALVRGDIRYHNEAISRLKLLAAWNPEGLSGDVPGGDDQANRAIMRTLALGLDALYYNMSKADRDLLIRPINIRLEQNIVRMRDLHTNPYNSHLLTAALYSVQTLMHAANSVGEHEVFEQGDLHGDRWEVAWNTLVTSIGTWRGGTDSAFGNSIYYGWMTVNSYATSFAAFQLLTGVDLSHLPATDRFGENFYALTPRLRSNKVRGAFGDGNEDVGTYFSYAWNTYRTLAHVSQNPLDEWYYRDGIAATLSNPMPVYASFYEYFLTGKYPAVAPAHEPSLRPTFLFEDAGVVAMHSNTIDPKRSSLFFRSSRLGSYNHNHADNNAFTFVSKGKNAFISGGVYKSFEGTLQEYVTRATRFKNALTFDAGEGYNDAGIGQAERVPTPVAAGNPAYTKVAHGKLINFYDSPSSDWAITTGDATGAYQGQILPGSFTPVLTNAVRTVAYNRAKGIALIYDWADSAIARRWRLNYQTLVTPQIQSARQFKLDLGDAISVCLMYHGLKGTYATEDMDTIYPLYDPKFVPGEKQYHTTYTTNERSTQFAGLAVVTENCTSNPAVIVSFQTSIRMLVQVGDSWLLFDKRKVQISE</sequence>
<comment type="subcellular location">
    <subcellularLocation>
        <location evidence="1">Cell envelope</location>
    </subcellularLocation>
</comment>
<dbReference type="Pfam" id="PF07940">
    <property type="entry name" value="Hepar_II_III_C"/>
    <property type="match status" value="1"/>
</dbReference>
<accession>A0A562R0E8</accession>
<reference evidence="3 4" key="1">
    <citation type="journal article" date="2015" name="Stand. Genomic Sci.">
        <title>Genomic Encyclopedia of Bacterial and Archaeal Type Strains, Phase III: the genomes of soil and plant-associated and newly described type strains.</title>
        <authorList>
            <person name="Whitman W.B."/>
            <person name="Woyke T."/>
            <person name="Klenk H.P."/>
            <person name="Zhou Y."/>
            <person name="Lilburn T.G."/>
            <person name="Beck B.J."/>
            <person name="De Vos P."/>
            <person name="Vandamme P."/>
            <person name="Eisen J.A."/>
            <person name="Garrity G."/>
            <person name="Hugenholtz P."/>
            <person name="Kyrpides N.C."/>
        </authorList>
    </citation>
    <scope>NUCLEOTIDE SEQUENCE [LARGE SCALE GENOMIC DNA]</scope>
    <source>
        <strain evidence="3 4">CGMCC 1.10822</strain>
    </source>
</reference>
<evidence type="ECO:0000259" key="2">
    <source>
        <dbReference type="Pfam" id="PF07940"/>
    </source>
</evidence>
<dbReference type="EMBL" id="VLLB01000008">
    <property type="protein sequence ID" value="TWI62548.1"/>
    <property type="molecule type" value="Genomic_DNA"/>
</dbReference>
<comment type="caution">
    <text evidence="3">The sequence shown here is derived from an EMBL/GenBank/DDBJ whole genome shotgun (WGS) entry which is preliminary data.</text>
</comment>
<proteinExistence type="predicted"/>
<dbReference type="InterPro" id="IPR008929">
    <property type="entry name" value="Chondroitin_lyas"/>
</dbReference>
<dbReference type="Gene3D" id="1.50.10.100">
    <property type="entry name" value="Chondroitin AC/alginate lyase"/>
    <property type="match status" value="1"/>
</dbReference>
<gene>
    <name evidence="3" type="ORF">IP91_04069</name>
</gene>
<feature type="domain" description="Heparinase II/III-like C-terminal" evidence="2">
    <location>
        <begin position="474"/>
        <end position="568"/>
    </location>
</feature>
<evidence type="ECO:0000313" key="3">
    <source>
        <dbReference type="EMBL" id="TWI62548.1"/>
    </source>
</evidence>
<dbReference type="GO" id="GO:0030313">
    <property type="term" value="C:cell envelope"/>
    <property type="evidence" value="ECO:0007669"/>
    <property type="project" value="UniProtKB-SubCell"/>
</dbReference>
<keyword evidence="4" id="KW-1185">Reference proteome</keyword>